<accession>A0A846MDQ4</accession>
<dbReference type="RefSeq" id="WP_166909835.1">
    <property type="nucleotide sequence ID" value="NZ_JAASRS010000001.1"/>
</dbReference>
<evidence type="ECO:0000256" key="2">
    <source>
        <dbReference type="SAM" id="Phobius"/>
    </source>
</evidence>
<proteinExistence type="predicted"/>
<feature type="transmembrane region" description="Helical" evidence="2">
    <location>
        <begin position="58"/>
        <end position="79"/>
    </location>
</feature>
<dbReference type="Gene3D" id="3.10.350.10">
    <property type="entry name" value="LysM domain"/>
    <property type="match status" value="1"/>
</dbReference>
<feature type="domain" description="LysM" evidence="3">
    <location>
        <begin position="143"/>
        <end position="189"/>
    </location>
</feature>
<keyword evidence="2" id="KW-0472">Membrane</keyword>
<evidence type="ECO:0000313" key="4">
    <source>
        <dbReference type="EMBL" id="NIK15151.1"/>
    </source>
</evidence>
<dbReference type="SUPFAM" id="SSF54106">
    <property type="entry name" value="LysM domain"/>
    <property type="match status" value="1"/>
</dbReference>
<feature type="region of interest" description="Disordered" evidence="1">
    <location>
        <begin position="17"/>
        <end position="48"/>
    </location>
</feature>
<feature type="region of interest" description="Disordered" evidence="1">
    <location>
        <begin position="108"/>
        <end position="133"/>
    </location>
</feature>
<gene>
    <name evidence="4" type="ORF">BDD39_001661</name>
</gene>
<dbReference type="CDD" id="cd00118">
    <property type="entry name" value="LysM"/>
    <property type="match status" value="1"/>
</dbReference>
<dbReference type="AlphaFoldDB" id="A0A846MDQ4"/>
<evidence type="ECO:0000259" key="3">
    <source>
        <dbReference type="PROSITE" id="PS51782"/>
    </source>
</evidence>
<dbReference type="Proteomes" id="UP000532769">
    <property type="component" value="Unassembled WGS sequence"/>
</dbReference>
<evidence type="ECO:0000256" key="1">
    <source>
        <dbReference type="SAM" id="MobiDB-lite"/>
    </source>
</evidence>
<keyword evidence="5" id="KW-1185">Reference proteome</keyword>
<organism evidence="4 5">
    <name type="scientific">Saccharococcus thermophilus</name>
    <dbReference type="NCBI Taxonomy" id="29396"/>
    <lineage>
        <taxon>Bacteria</taxon>
        <taxon>Bacillati</taxon>
        <taxon>Bacillota</taxon>
        <taxon>Bacilli</taxon>
        <taxon>Bacillales</taxon>
        <taxon>Anoxybacillaceae</taxon>
        <taxon>Saccharococcus</taxon>
    </lineage>
</organism>
<dbReference type="EMBL" id="JAASRS010000001">
    <property type="protein sequence ID" value="NIK15151.1"/>
    <property type="molecule type" value="Genomic_DNA"/>
</dbReference>
<sequence length="196" mass="22752">MSQQRIEDQAEALRELVQQKNKPAKEEGLSLPPRSEVHRRKKSKKREKKKKWKLKYPLIRLLVLFFILLPISMLSIYYANRDSKIVTVVTRSDTDSYEPIDIAPVEEKVETKSSETNGQKQHHSKLSVHKKEDVASAKGQKVITHVVQGNETLYSIAMKYYRSDRGMEIIKKWNHLQNAQLHQGQVLQIPAIDVKK</sequence>
<dbReference type="PROSITE" id="PS51782">
    <property type="entry name" value="LYSM"/>
    <property type="match status" value="1"/>
</dbReference>
<keyword evidence="2" id="KW-0812">Transmembrane</keyword>
<feature type="compositionally biased region" description="Basic residues" evidence="1">
    <location>
        <begin position="37"/>
        <end position="48"/>
    </location>
</feature>
<comment type="caution">
    <text evidence="4">The sequence shown here is derived from an EMBL/GenBank/DDBJ whole genome shotgun (WGS) entry which is preliminary data.</text>
</comment>
<name>A0A846MDQ4_9BACL</name>
<protein>
    <submittedName>
        <fullName evidence="4">LysM repeat protein</fullName>
    </submittedName>
</protein>
<keyword evidence="2" id="KW-1133">Transmembrane helix</keyword>
<dbReference type="Pfam" id="PF01476">
    <property type="entry name" value="LysM"/>
    <property type="match status" value="1"/>
</dbReference>
<reference evidence="4 5" key="1">
    <citation type="submission" date="2020-03" db="EMBL/GenBank/DDBJ databases">
        <title>Genomic Encyclopedia of Archaeal and Bacterial Type Strains, Phase II (KMG-II): from individual species to whole genera.</title>
        <authorList>
            <person name="Goeker M."/>
        </authorList>
    </citation>
    <scope>NUCLEOTIDE SEQUENCE [LARGE SCALE GENOMIC DNA]</scope>
    <source>
        <strain evidence="4 5">DSM 4749</strain>
    </source>
</reference>
<dbReference type="InterPro" id="IPR018392">
    <property type="entry name" value="LysM"/>
</dbReference>
<dbReference type="SMART" id="SM00257">
    <property type="entry name" value="LysM"/>
    <property type="match status" value="1"/>
</dbReference>
<evidence type="ECO:0000313" key="5">
    <source>
        <dbReference type="Proteomes" id="UP000532769"/>
    </source>
</evidence>
<dbReference type="InterPro" id="IPR036779">
    <property type="entry name" value="LysM_dom_sf"/>
</dbReference>